<protein>
    <submittedName>
        <fullName evidence="2">Uncharacterized protein</fullName>
    </submittedName>
</protein>
<keyword evidence="1" id="KW-1133">Transmembrane helix</keyword>
<dbReference type="EMBL" id="LTAY01000103">
    <property type="protein sequence ID" value="OPX45270.1"/>
    <property type="molecule type" value="Genomic_DNA"/>
</dbReference>
<feature type="transmembrane region" description="Helical" evidence="1">
    <location>
        <begin position="54"/>
        <end position="70"/>
    </location>
</feature>
<keyword evidence="1" id="KW-0472">Membrane</keyword>
<reference evidence="2 3" key="1">
    <citation type="submission" date="2016-02" db="EMBL/GenBank/DDBJ databases">
        <title>Genome sequence of Clostridium thermobutyricum DSM 4928.</title>
        <authorList>
            <person name="Poehlein A."/>
            <person name="Daniel R."/>
        </authorList>
    </citation>
    <scope>NUCLEOTIDE SEQUENCE [LARGE SCALE GENOMIC DNA]</scope>
    <source>
        <strain evidence="2 3">DSM 4928</strain>
    </source>
</reference>
<accession>A0A1V4SN45</accession>
<proteinExistence type="predicted"/>
<name>A0A1V4SN45_9CLOT</name>
<evidence type="ECO:0000313" key="2">
    <source>
        <dbReference type="EMBL" id="OPX45270.1"/>
    </source>
</evidence>
<comment type="caution">
    <text evidence="2">The sequence shown here is derived from an EMBL/GenBank/DDBJ whole genome shotgun (WGS) entry which is preliminary data.</text>
</comment>
<evidence type="ECO:0000313" key="3">
    <source>
        <dbReference type="Proteomes" id="UP000191448"/>
    </source>
</evidence>
<gene>
    <name evidence="2" type="ORF">CLTHE_30340</name>
</gene>
<keyword evidence="1" id="KW-0812">Transmembrane</keyword>
<sequence>MGRRNKGFGGNFSKSFVNIRRNFGNCGCFRWFTPVRCCICVGIFLMLLLSGVGFYPMIIIGLLIVLMQLVC</sequence>
<organism evidence="2 3">
    <name type="scientific">Clostridium thermobutyricum DSM 4928</name>
    <dbReference type="NCBI Taxonomy" id="1121339"/>
    <lineage>
        <taxon>Bacteria</taxon>
        <taxon>Bacillati</taxon>
        <taxon>Bacillota</taxon>
        <taxon>Clostridia</taxon>
        <taxon>Eubacteriales</taxon>
        <taxon>Clostridiaceae</taxon>
        <taxon>Clostridium</taxon>
    </lineage>
</organism>
<dbReference type="Proteomes" id="UP000191448">
    <property type="component" value="Unassembled WGS sequence"/>
</dbReference>
<evidence type="ECO:0000256" key="1">
    <source>
        <dbReference type="SAM" id="Phobius"/>
    </source>
</evidence>
<dbReference type="AlphaFoldDB" id="A0A1V4SN45"/>